<dbReference type="Gene3D" id="3.30.200.20">
    <property type="entry name" value="Phosphorylase Kinase, domain 1"/>
    <property type="match status" value="1"/>
</dbReference>
<dbReference type="InterPro" id="IPR001611">
    <property type="entry name" value="Leu-rich_rpt"/>
</dbReference>
<dbReference type="InterPro" id="IPR000719">
    <property type="entry name" value="Prot_kinase_dom"/>
</dbReference>
<dbReference type="EC" id="2.7.11.1" evidence="3"/>
<dbReference type="GO" id="GO:0005524">
    <property type="term" value="F:ATP binding"/>
    <property type="evidence" value="ECO:0007669"/>
    <property type="project" value="UniProtKB-KW"/>
</dbReference>
<dbReference type="GO" id="GO:0004674">
    <property type="term" value="F:protein serine/threonine kinase activity"/>
    <property type="evidence" value="ECO:0007669"/>
    <property type="project" value="UniProtKB-EC"/>
</dbReference>
<keyword evidence="4" id="KW-0597">Phosphoprotein</keyword>
<evidence type="ECO:0000256" key="10">
    <source>
        <dbReference type="ARBA" id="ARBA00022741"/>
    </source>
</evidence>
<protein>
    <recommendedName>
        <fullName evidence="3">non-specific serine/threonine protein kinase</fullName>
        <ecNumber evidence="3">2.7.11.1</ecNumber>
    </recommendedName>
</protein>
<dbReference type="Proteomes" id="UP001187471">
    <property type="component" value="Unassembled WGS sequence"/>
</dbReference>
<keyword evidence="11" id="KW-0418">Kinase</keyword>
<evidence type="ECO:0000256" key="2">
    <source>
        <dbReference type="ARBA" id="ARBA00008684"/>
    </source>
</evidence>
<evidence type="ECO:0000256" key="11">
    <source>
        <dbReference type="ARBA" id="ARBA00022777"/>
    </source>
</evidence>
<dbReference type="InterPro" id="IPR046959">
    <property type="entry name" value="PRK1-6/SRF4-like"/>
</dbReference>
<dbReference type="PANTHER" id="PTHR48007">
    <property type="entry name" value="LEUCINE-RICH REPEAT RECEPTOR-LIKE PROTEIN KINASE PXC1"/>
    <property type="match status" value="1"/>
</dbReference>
<dbReference type="FunFam" id="1.10.510.10:FF:000480">
    <property type="entry name" value="Pollen receptor-like kinase 1"/>
    <property type="match status" value="1"/>
</dbReference>
<reference evidence="22" key="1">
    <citation type="submission" date="2022-12" db="EMBL/GenBank/DDBJ databases">
        <title>Draft genome assemblies for two species of Escallonia (Escalloniales).</title>
        <authorList>
            <person name="Chanderbali A."/>
            <person name="Dervinis C."/>
            <person name="Anghel I."/>
            <person name="Soltis D."/>
            <person name="Soltis P."/>
            <person name="Zapata F."/>
        </authorList>
    </citation>
    <scope>NUCLEOTIDE SEQUENCE</scope>
    <source>
        <strain evidence="22">UCBG92.1500</strain>
        <tissue evidence="22">Leaf</tissue>
    </source>
</reference>
<evidence type="ECO:0000313" key="22">
    <source>
        <dbReference type="EMBL" id="KAK2973071.1"/>
    </source>
</evidence>
<keyword evidence="14 19" id="KW-0472">Membrane</keyword>
<sequence length="641" mass="71768">MATRTLNCCFLSLHVLLACVIASSGSQEEDAKNLLKFRVSLSNTAQLNNWNATVPMCKNRTANWNGLICLNNALFGLQLETMGLGGIIDVDTLAALPTLKTISFMNNSFDGPMPSIKNLGALRGFYISGNQFSGEIPDDAFSGMKLLKKVYLANNRFTGKIPKSLVELPKLEDLQLQNNQFDGEIPDFQQQNLKVNLANNKLEGRIPDGLRNQESSAFLGNNLCGKPLISPCASKKHFLPKFAIIVIAAGLAALAVIIIGLMVIHSRGRHQASKYETGPAGKVQKKKVGYQIDNKEVEFSNKMENYKKGEQGKLNFVRKDRQKFELQDLLRASAEVLGSGNFGSSYKANLLNGPALVVKRFRQMSSVGREEFYEHMRRLGRLSHPNLLPLVAFYYKREEKLLITDFAENGSLASHLHGNSSPNQPGLDWPTRLKIIKGVARGLAYLYQEFPSLTLPHGHLKSSNVLLDLTFEPLLSDYALVPVINKDHAHQFMVSYKSPEFTHHDRTNKKTDIWCLGILILELLTGKFPANYLKQGKGGNSDLATWVNSVVREEWTGEVFDKDMKGTKNGEGEMLKLLKIGMYCCEWKVERRWDLREAVDKIEELKERDSDEDLYSSYASEGEMYSSRAMTDDDFSFSVTG</sequence>
<dbReference type="AlphaFoldDB" id="A0AA88QZX7"/>
<dbReference type="InterPro" id="IPR011009">
    <property type="entry name" value="Kinase-like_dom_sf"/>
</dbReference>
<comment type="catalytic activity">
    <reaction evidence="17">
        <text>L-threonyl-[protein] + ATP = O-phospho-L-threonyl-[protein] + ADP + H(+)</text>
        <dbReference type="Rhea" id="RHEA:46608"/>
        <dbReference type="Rhea" id="RHEA-COMP:11060"/>
        <dbReference type="Rhea" id="RHEA-COMP:11605"/>
        <dbReference type="ChEBI" id="CHEBI:15378"/>
        <dbReference type="ChEBI" id="CHEBI:30013"/>
        <dbReference type="ChEBI" id="CHEBI:30616"/>
        <dbReference type="ChEBI" id="CHEBI:61977"/>
        <dbReference type="ChEBI" id="CHEBI:456216"/>
        <dbReference type="EC" id="2.7.11.1"/>
    </reaction>
</comment>
<keyword evidence="7 19" id="KW-0812">Transmembrane</keyword>
<gene>
    <name evidence="22" type="ORF">RJ640_012321</name>
</gene>
<accession>A0AA88QZX7</accession>
<dbReference type="FunFam" id="3.80.10.10:FF:000041">
    <property type="entry name" value="LRR receptor-like serine/threonine-protein kinase ERECTA"/>
    <property type="match status" value="1"/>
</dbReference>
<keyword evidence="23" id="KW-1185">Reference proteome</keyword>
<keyword evidence="13 19" id="KW-1133">Transmembrane helix</keyword>
<dbReference type="PROSITE" id="PS51257">
    <property type="entry name" value="PROKAR_LIPOPROTEIN"/>
    <property type="match status" value="1"/>
</dbReference>
<comment type="similarity">
    <text evidence="2">Belongs to the protein kinase superfamily. Ser/Thr protein kinase family.</text>
</comment>
<evidence type="ECO:0000256" key="17">
    <source>
        <dbReference type="ARBA" id="ARBA00047899"/>
    </source>
</evidence>
<evidence type="ECO:0000259" key="21">
    <source>
        <dbReference type="PROSITE" id="PS50011"/>
    </source>
</evidence>
<feature type="domain" description="Protein kinase" evidence="21">
    <location>
        <begin position="331"/>
        <end position="605"/>
    </location>
</feature>
<keyword evidence="10" id="KW-0547">Nucleotide-binding</keyword>
<evidence type="ECO:0000256" key="4">
    <source>
        <dbReference type="ARBA" id="ARBA00022553"/>
    </source>
</evidence>
<keyword evidence="15" id="KW-0675">Receptor</keyword>
<evidence type="ECO:0000256" key="12">
    <source>
        <dbReference type="ARBA" id="ARBA00022840"/>
    </source>
</evidence>
<evidence type="ECO:0000256" key="20">
    <source>
        <dbReference type="SAM" id="SignalP"/>
    </source>
</evidence>
<evidence type="ECO:0000256" key="7">
    <source>
        <dbReference type="ARBA" id="ARBA00022692"/>
    </source>
</evidence>
<evidence type="ECO:0000313" key="23">
    <source>
        <dbReference type="Proteomes" id="UP001187471"/>
    </source>
</evidence>
<dbReference type="SUPFAM" id="SSF52058">
    <property type="entry name" value="L domain-like"/>
    <property type="match status" value="1"/>
</dbReference>
<evidence type="ECO:0000256" key="15">
    <source>
        <dbReference type="ARBA" id="ARBA00023170"/>
    </source>
</evidence>
<keyword evidence="8 20" id="KW-0732">Signal</keyword>
<keyword evidence="16" id="KW-0325">Glycoprotein</keyword>
<evidence type="ECO:0000256" key="19">
    <source>
        <dbReference type="SAM" id="Phobius"/>
    </source>
</evidence>
<evidence type="ECO:0000256" key="6">
    <source>
        <dbReference type="ARBA" id="ARBA00022679"/>
    </source>
</evidence>
<dbReference type="PANTHER" id="PTHR48007:SF67">
    <property type="entry name" value="POLLEN RECEPTOR-LIKE KINASE 1"/>
    <property type="match status" value="1"/>
</dbReference>
<dbReference type="Gene3D" id="3.80.10.10">
    <property type="entry name" value="Ribonuclease Inhibitor"/>
    <property type="match status" value="1"/>
</dbReference>
<evidence type="ECO:0000256" key="16">
    <source>
        <dbReference type="ARBA" id="ARBA00023180"/>
    </source>
</evidence>
<name>A0AA88QZX7_9ASTE</name>
<keyword evidence="6" id="KW-0808">Transferase</keyword>
<comment type="subcellular location">
    <subcellularLocation>
        <location evidence="1">Membrane</location>
        <topology evidence="1">Single-pass membrane protein</topology>
    </subcellularLocation>
</comment>
<evidence type="ECO:0000256" key="18">
    <source>
        <dbReference type="ARBA" id="ARBA00048679"/>
    </source>
</evidence>
<dbReference type="PROSITE" id="PS50011">
    <property type="entry name" value="PROTEIN_KINASE_DOM"/>
    <property type="match status" value="1"/>
</dbReference>
<evidence type="ECO:0000256" key="5">
    <source>
        <dbReference type="ARBA" id="ARBA00022614"/>
    </source>
</evidence>
<evidence type="ECO:0000256" key="1">
    <source>
        <dbReference type="ARBA" id="ARBA00004167"/>
    </source>
</evidence>
<dbReference type="SUPFAM" id="SSF56112">
    <property type="entry name" value="Protein kinase-like (PK-like)"/>
    <property type="match status" value="1"/>
</dbReference>
<dbReference type="FunFam" id="3.30.200.20:FF:000307">
    <property type="entry name" value="pollen receptor-like kinase 1"/>
    <property type="match status" value="1"/>
</dbReference>
<dbReference type="Gene3D" id="1.10.510.10">
    <property type="entry name" value="Transferase(Phosphotransferase) domain 1"/>
    <property type="match status" value="1"/>
</dbReference>
<comment type="caution">
    <text evidence="22">The sequence shown here is derived from an EMBL/GenBank/DDBJ whole genome shotgun (WGS) entry which is preliminary data.</text>
</comment>
<dbReference type="InterPro" id="IPR032675">
    <property type="entry name" value="LRR_dom_sf"/>
</dbReference>
<evidence type="ECO:0000256" key="14">
    <source>
        <dbReference type="ARBA" id="ARBA00023136"/>
    </source>
</evidence>
<keyword evidence="9" id="KW-0677">Repeat</keyword>
<dbReference type="Pfam" id="PF07714">
    <property type="entry name" value="PK_Tyr_Ser-Thr"/>
    <property type="match status" value="1"/>
</dbReference>
<dbReference type="InterPro" id="IPR001245">
    <property type="entry name" value="Ser-Thr/Tyr_kinase_cat_dom"/>
</dbReference>
<keyword evidence="5" id="KW-0433">Leucine-rich repeat</keyword>
<dbReference type="EMBL" id="JAVXUO010002456">
    <property type="protein sequence ID" value="KAK2973071.1"/>
    <property type="molecule type" value="Genomic_DNA"/>
</dbReference>
<evidence type="ECO:0000256" key="3">
    <source>
        <dbReference type="ARBA" id="ARBA00012513"/>
    </source>
</evidence>
<dbReference type="GO" id="GO:0016020">
    <property type="term" value="C:membrane"/>
    <property type="evidence" value="ECO:0007669"/>
    <property type="project" value="UniProtKB-SubCell"/>
</dbReference>
<comment type="catalytic activity">
    <reaction evidence="18">
        <text>L-seryl-[protein] + ATP = O-phospho-L-seryl-[protein] + ADP + H(+)</text>
        <dbReference type="Rhea" id="RHEA:17989"/>
        <dbReference type="Rhea" id="RHEA-COMP:9863"/>
        <dbReference type="Rhea" id="RHEA-COMP:11604"/>
        <dbReference type="ChEBI" id="CHEBI:15378"/>
        <dbReference type="ChEBI" id="CHEBI:29999"/>
        <dbReference type="ChEBI" id="CHEBI:30616"/>
        <dbReference type="ChEBI" id="CHEBI:83421"/>
        <dbReference type="ChEBI" id="CHEBI:456216"/>
        <dbReference type="EC" id="2.7.11.1"/>
    </reaction>
</comment>
<organism evidence="22 23">
    <name type="scientific">Escallonia rubra</name>
    <dbReference type="NCBI Taxonomy" id="112253"/>
    <lineage>
        <taxon>Eukaryota</taxon>
        <taxon>Viridiplantae</taxon>
        <taxon>Streptophyta</taxon>
        <taxon>Embryophyta</taxon>
        <taxon>Tracheophyta</taxon>
        <taxon>Spermatophyta</taxon>
        <taxon>Magnoliopsida</taxon>
        <taxon>eudicotyledons</taxon>
        <taxon>Gunneridae</taxon>
        <taxon>Pentapetalae</taxon>
        <taxon>asterids</taxon>
        <taxon>campanulids</taxon>
        <taxon>Escalloniales</taxon>
        <taxon>Escalloniaceae</taxon>
        <taxon>Escallonia</taxon>
    </lineage>
</organism>
<feature type="transmembrane region" description="Helical" evidence="19">
    <location>
        <begin position="242"/>
        <end position="264"/>
    </location>
</feature>
<feature type="chain" id="PRO_5041696401" description="non-specific serine/threonine protein kinase" evidence="20">
    <location>
        <begin position="26"/>
        <end position="641"/>
    </location>
</feature>
<feature type="signal peptide" evidence="20">
    <location>
        <begin position="1"/>
        <end position="25"/>
    </location>
</feature>
<keyword evidence="12" id="KW-0067">ATP-binding</keyword>
<evidence type="ECO:0000256" key="8">
    <source>
        <dbReference type="ARBA" id="ARBA00022729"/>
    </source>
</evidence>
<evidence type="ECO:0000256" key="13">
    <source>
        <dbReference type="ARBA" id="ARBA00022989"/>
    </source>
</evidence>
<evidence type="ECO:0000256" key="9">
    <source>
        <dbReference type="ARBA" id="ARBA00022737"/>
    </source>
</evidence>
<proteinExistence type="inferred from homology"/>
<dbReference type="Pfam" id="PF13855">
    <property type="entry name" value="LRR_8"/>
    <property type="match status" value="1"/>
</dbReference>